<dbReference type="InterPro" id="IPR016024">
    <property type="entry name" value="ARM-type_fold"/>
</dbReference>
<protein>
    <recommendedName>
        <fullName evidence="9">Condensin complex subunit 1 C-terminal domain-containing protein</fullName>
    </recommendedName>
</protein>
<dbReference type="GO" id="GO:0005634">
    <property type="term" value="C:nucleus"/>
    <property type="evidence" value="ECO:0007669"/>
    <property type="project" value="UniProtKB-SubCell"/>
</dbReference>
<organism evidence="10 11">
    <name type="scientific">Spodoptera littoralis</name>
    <name type="common">Egyptian cotton leafworm</name>
    <dbReference type="NCBI Taxonomy" id="7109"/>
    <lineage>
        <taxon>Eukaryota</taxon>
        <taxon>Metazoa</taxon>
        <taxon>Ecdysozoa</taxon>
        <taxon>Arthropoda</taxon>
        <taxon>Hexapoda</taxon>
        <taxon>Insecta</taxon>
        <taxon>Pterygota</taxon>
        <taxon>Neoptera</taxon>
        <taxon>Endopterygota</taxon>
        <taxon>Lepidoptera</taxon>
        <taxon>Glossata</taxon>
        <taxon>Ditrysia</taxon>
        <taxon>Noctuoidea</taxon>
        <taxon>Noctuidae</taxon>
        <taxon>Amphipyrinae</taxon>
        <taxon>Spodoptera</taxon>
    </lineage>
</organism>
<evidence type="ECO:0000256" key="5">
    <source>
        <dbReference type="ARBA" id="ARBA00023242"/>
    </source>
</evidence>
<dbReference type="AlphaFoldDB" id="A0A9P0II55"/>
<evidence type="ECO:0000256" key="1">
    <source>
        <dbReference type="ARBA" id="ARBA00004123"/>
    </source>
</evidence>
<evidence type="ECO:0000256" key="4">
    <source>
        <dbReference type="ARBA" id="ARBA00023067"/>
    </source>
</evidence>
<evidence type="ECO:0000256" key="2">
    <source>
        <dbReference type="ARBA" id="ARBA00022618"/>
    </source>
</evidence>
<dbReference type="Pfam" id="PF12717">
    <property type="entry name" value="Cnd1"/>
    <property type="match status" value="1"/>
</dbReference>
<proteinExistence type="predicted"/>
<evidence type="ECO:0000256" key="8">
    <source>
        <dbReference type="SAM" id="MobiDB-lite"/>
    </source>
</evidence>
<evidence type="ECO:0000256" key="6">
    <source>
        <dbReference type="ARBA" id="ARBA00023306"/>
    </source>
</evidence>
<dbReference type="GO" id="GO:0051301">
    <property type="term" value="P:cell division"/>
    <property type="evidence" value="ECO:0007669"/>
    <property type="project" value="UniProtKB-KW"/>
</dbReference>
<reference evidence="10" key="1">
    <citation type="submission" date="2022-02" db="EMBL/GenBank/DDBJ databases">
        <authorList>
            <person name="King R."/>
        </authorList>
    </citation>
    <scope>NUCLEOTIDE SEQUENCE</scope>
</reference>
<feature type="compositionally biased region" description="Basic residues" evidence="8">
    <location>
        <begin position="415"/>
        <end position="436"/>
    </location>
</feature>
<keyword evidence="7" id="KW-0175">Coiled coil</keyword>
<sequence>MIVLGCRILRAQLAAHLDPDNLIWAAEMMQMSEQRAMLDCDVNEALRAADLSLVAPIPPSPGLLQVFLQAINDALPECGACVAGAARLCVRSRAAAAAAAPTFAALLAAHDQSLPVRVNALVALSDICARYTCIVEPLLGTMCDCLSKESPVQLRRRAARELTRLLLGEYLRLRTPLYYRYCALLADADDDVREPAEYYVSCGLTADTIYHHFVDCLLHYNHDDKDGINFDSRQLIYDVMLQRLSMVQRLNIQCRLARDVLEHAVDLMDEDDELSPAMNAALLDTTTLLCGPRLKLPKKPQKASNNLEELQERVTTNIVSRKMKMTVAEVLVPAVIKLYSRMKPRGGQLTTYLLQLSTDLVKDYESEIEEVLEDDSELMKQVKWFQESIGMEPRLGNVRNLVTRSAPPEPDTPRSSRRRARPPRTAHSPRKRALRV</sequence>
<dbReference type="InterPro" id="IPR011989">
    <property type="entry name" value="ARM-like"/>
</dbReference>
<dbReference type="GO" id="GO:0000796">
    <property type="term" value="C:condensin complex"/>
    <property type="evidence" value="ECO:0007669"/>
    <property type="project" value="TreeGrafter"/>
</dbReference>
<keyword evidence="6" id="KW-0131">Cell cycle</keyword>
<evidence type="ECO:0000256" key="3">
    <source>
        <dbReference type="ARBA" id="ARBA00022776"/>
    </source>
</evidence>
<dbReference type="Gene3D" id="1.25.10.10">
    <property type="entry name" value="Leucine-rich Repeat Variant"/>
    <property type="match status" value="1"/>
</dbReference>
<dbReference type="SUPFAM" id="SSF48371">
    <property type="entry name" value="ARM repeat"/>
    <property type="match status" value="1"/>
</dbReference>
<feature type="region of interest" description="Disordered" evidence="8">
    <location>
        <begin position="396"/>
        <end position="436"/>
    </location>
</feature>
<feature type="coiled-coil region" evidence="7">
    <location>
        <begin position="354"/>
        <end position="381"/>
    </location>
</feature>
<dbReference type="PANTHER" id="PTHR14222:SF1">
    <property type="entry name" value="CONDENSIN-2 COMPLEX SUBUNIT D3"/>
    <property type="match status" value="1"/>
</dbReference>
<evidence type="ECO:0000256" key="7">
    <source>
        <dbReference type="SAM" id="Coils"/>
    </source>
</evidence>
<dbReference type="PANTHER" id="PTHR14222">
    <property type="entry name" value="CONDENSIN"/>
    <property type="match status" value="1"/>
</dbReference>
<dbReference type="InterPro" id="IPR032682">
    <property type="entry name" value="Cnd1_C"/>
</dbReference>
<dbReference type="GO" id="GO:0042393">
    <property type="term" value="F:histone binding"/>
    <property type="evidence" value="ECO:0007669"/>
    <property type="project" value="TreeGrafter"/>
</dbReference>
<dbReference type="InterPro" id="IPR026971">
    <property type="entry name" value="CND1/NCAPD3"/>
</dbReference>
<name>A0A9P0II55_SPOLI</name>
<keyword evidence="3" id="KW-0498">Mitosis</keyword>
<dbReference type="GO" id="GO:0010032">
    <property type="term" value="P:meiotic chromosome condensation"/>
    <property type="evidence" value="ECO:0007669"/>
    <property type="project" value="TreeGrafter"/>
</dbReference>
<keyword evidence="4" id="KW-0226">DNA condensation</keyword>
<accession>A0A9P0II55</accession>
<feature type="domain" description="Condensin complex subunit 1 C-terminal" evidence="9">
    <location>
        <begin position="116"/>
        <end position="242"/>
    </location>
</feature>
<evidence type="ECO:0000313" key="11">
    <source>
        <dbReference type="Proteomes" id="UP001153321"/>
    </source>
</evidence>
<keyword evidence="11" id="KW-1185">Reference proteome</keyword>
<gene>
    <name evidence="10" type="ORF">SPLIT_LOCUS12006</name>
</gene>
<comment type="subcellular location">
    <subcellularLocation>
        <location evidence="1">Nucleus</location>
    </subcellularLocation>
</comment>
<dbReference type="EMBL" id="LR824539">
    <property type="protein sequence ID" value="CAH1646655.1"/>
    <property type="molecule type" value="Genomic_DNA"/>
</dbReference>
<evidence type="ECO:0000313" key="10">
    <source>
        <dbReference type="EMBL" id="CAH1646655.1"/>
    </source>
</evidence>
<keyword evidence="5" id="KW-0539">Nucleus</keyword>
<evidence type="ECO:0000259" key="9">
    <source>
        <dbReference type="Pfam" id="PF12717"/>
    </source>
</evidence>
<keyword evidence="2" id="KW-0132">Cell division</keyword>
<dbReference type="GO" id="GO:0007076">
    <property type="term" value="P:mitotic chromosome condensation"/>
    <property type="evidence" value="ECO:0007669"/>
    <property type="project" value="InterPro"/>
</dbReference>
<dbReference type="GO" id="GO:0000779">
    <property type="term" value="C:condensed chromosome, centromeric region"/>
    <property type="evidence" value="ECO:0007669"/>
    <property type="project" value="TreeGrafter"/>
</dbReference>
<dbReference type="Proteomes" id="UP001153321">
    <property type="component" value="Chromosome 8"/>
</dbReference>